<dbReference type="Proteomes" id="UP000054279">
    <property type="component" value="Unassembled WGS sequence"/>
</dbReference>
<protein>
    <submittedName>
        <fullName evidence="1">Uncharacterized protein</fullName>
    </submittedName>
</protein>
<sequence>MTICAYTLHQPTTVSNQTSHSPATGVDECVQDGNILGGNLGASADKDLGWREASFLAAKAAGCGNGFARSLRAWVWDYLEDETSLPNSEYGNQKLQIHDEAIAQEIQLHLQSLKKKYFTAMDIVRFLDQPEVKARLKFPRTPTEHTCWSWLYAMEYHFSKSSKGMYIHGHECEDVVEYCQNIFLPQWAELEPRMMKWSANDDVTIPDLHHIGEKQVILVTHDESRFYANDRRAKRWLHSSEKPEPVGKELGWLKSKDGTRKTCILFKAGTNRDGYFNCEDLCSQVLVAINLFEEHFPGGSTVAAFGFDNAHGHQKHPDNALSARHMPKKTQHWWGTSGKCIMRNGILPDGTPQDFYYPDNHPQYPGLFN</sequence>
<accession>A0A0C9URY7</accession>
<name>A0A0C9URY7_SPHS4</name>
<dbReference type="EMBL" id="KN837234">
    <property type="protein sequence ID" value="KIJ31952.1"/>
    <property type="molecule type" value="Genomic_DNA"/>
</dbReference>
<dbReference type="PANTHER" id="PTHR35871:SF1">
    <property type="entry name" value="CXC1-LIKE CYSTEINE CLUSTER ASSOCIATED WITH KDZ TRANSPOSASES DOMAIN-CONTAINING PROTEIN"/>
    <property type="match status" value="1"/>
</dbReference>
<dbReference type="AlphaFoldDB" id="A0A0C9URY7"/>
<dbReference type="PANTHER" id="PTHR35871">
    <property type="entry name" value="EXPRESSED PROTEIN"/>
    <property type="match status" value="1"/>
</dbReference>
<gene>
    <name evidence="1" type="ORF">M422DRAFT_266316</name>
</gene>
<reference evidence="1 2" key="1">
    <citation type="submission" date="2014-06" db="EMBL/GenBank/DDBJ databases">
        <title>Evolutionary Origins and Diversification of the Mycorrhizal Mutualists.</title>
        <authorList>
            <consortium name="DOE Joint Genome Institute"/>
            <consortium name="Mycorrhizal Genomics Consortium"/>
            <person name="Kohler A."/>
            <person name="Kuo A."/>
            <person name="Nagy L.G."/>
            <person name="Floudas D."/>
            <person name="Copeland A."/>
            <person name="Barry K.W."/>
            <person name="Cichocki N."/>
            <person name="Veneault-Fourrey C."/>
            <person name="LaButti K."/>
            <person name="Lindquist E.A."/>
            <person name="Lipzen A."/>
            <person name="Lundell T."/>
            <person name="Morin E."/>
            <person name="Murat C."/>
            <person name="Riley R."/>
            <person name="Ohm R."/>
            <person name="Sun H."/>
            <person name="Tunlid A."/>
            <person name="Henrissat B."/>
            <person name="Grigoriev I.V."/>
            <person name="Hibbett D.S."/>
            <person name="Martin F."/>
        </authorList>
    </citation>
    <scope>NUCLEOTIDE SEQUENCE [LARGE SCALE GENOMIC DNA]</scope>
    <source>
        <strain evidence="1 2">SS14</strain>
    </source>
</reference>
<proteinExistence type="predicted"/>
<keyword evidence="2" id="KW-1185">Reference proteome</keyword>
<evidence type="ECO:0000313" key="1">
    <source>
        <dbReference type="EMBL" id="KIJ31952.1"/>
    </source>
</evidence>
<evidence type="ECO:0000313" key="2">
    <source>
        <dbReference type="Proteomes" id="UP000054279"/>
    </source>
</evidence>
<dbReference type="OrthoDB" id="6511194at2759"/>
<dbReference type="HOGENOM" id="CLU_005726_1_1_1"/>
<organism evidence="1 2">
    <name type="scientific">Sphaerobolus stellatus (strain SS14)</name>
    <dbReference type="NCBI Taxonomy" id="990650"/>
    <lineage>
        <taxon>Eukaryota</taxon>
        <taxon>Fungi</taxon>
        <taxon>Dikarya</taxon>
        <taxon>Basidiomycota</taxon>
        <taxon>Agaricomycotina</taxon>
        <taxon>Agaricomycetes</taxon>
        <taxon>Phallomycetidae</taxon>
        <taxon>Geastrales</taxon>
        <taxon>Sphaerobolaceae</taxon>
        <taxon>Sphaerobolus</taxon>
    </lineage>
</organism>